<dbReference type="AlphaFoldDB" id="A0A1F5X4G8"/>
<comment type="caution">
    <text evidence="5">The sequence shown here is derived from an EMBL/GenBank/DDBJ whole genome shotgun (WGS) entry which is preliminary data.</text>
</comment>
<dbReference type="PANTHER" id="PTHR11088:SF60">
    <property type="entry name" value="TRNA DIMETHYLALLYLTRANSFERASE"/>
    <property type="match status" value="1"/>
</dbReference>
<organism evidence="5 6">
    <name type="scientific">Candidatus Giovannonibacteria bacterium RIFCSPLOWO2_01_FULL_44_16</name>
    <dbReference type="NCBI Taxonomy" id="1798348"/>
    <lineage>
        <taxon>Bacteria</taxon>
        <taxon>Candidatus Giovannoniibacteriota</taxon>
    </lineage>
</organism>
<name>A0A1F5X4G8_9BACT</name>
<proteinExistence type="inferred from homology"/>
<dbReference type="GO" id="GO:0006400">
    <property type="term" value="P:tRNA modification"/>
    <property type="evidence" value="ECO:0007669"/>
    <property type="project" value="TreeGrafter"/>
</dbReference>
<comment type="similarity">
    <text evidence="1">Belongs to the IPP transferase family.</text>
</comment>
<evidence type="ECO:0000256" key="3">
    <source>
        <dbReference type="ARBA" id="ARBA00022741"/>
    </source>
</evidence>
<evidence type="ECO:0000256" key="1">
    <source>
        <dbReference type="ARBA" id="ARBA00005842"/>
    </source>
</evidence>
<sequence>MKYYKAIAIIGPTCAGKTEVAVQIAKNTGLGEMVNMDKMFLFKHFRISSGLTDLFKENNIKKHLYELLEPDEEIIPPAEYIQMMQNTCSEILSNNRLPILEGGSTTYVPAFLEINTKKKFCWPVIGLRFSHQSDIRNIISQRLDAALKMGLLDETKENIKKYKNSLGILDGHAVVPLVRYFEWTIDLAAAKEEIITRCLNYIHKQMDVFTKYPGIIWLEHKPTRLSETVKKIKLILQENER</sequence>
<dbReference type="Pfam" id="PF01745">
    <property type="entry name" value="IPT"/>
    <property type="match status" value="1"/>
</dbReference>
<evidence type="ECO:0000313" key="5">
    <source>
        <dbReference type="EMBL" id="OGF82782.1"/>
    </source>
</evidence>
<evidence type="ECO:0000256" key="4">
    <source>
        <dbReference type="ARBA" id="ARBA00022840"/>
    </source>
</evidence>
<keyword evidence="4" id="KW-0067">ATP-binding</keyword>
<evidence type="ECO:0000313" key="6">
    <source>
        <dbReference type="Proteomes" id="UP000178046"/>
    </source>
</evidence>
<dbReference type="Gene3D" id="3.40.50.300">
    <property type="entry name" value="P-loop containing nucleotide triphosphate hydrolases"/>
    <property type="match status" value="1"/>
</dbReference>
<evidence type="ECO:0008006" key="7">
    <source>
        <dbReference type="Google" id="ProtNLM"/>
    </source>
</evidence>
<dbReference type="GO" id="GO:0052381">
    <property type="term" value="F:tRNA dimethylallyltransferase activity"/>
    <property type="evidence" value="ECO:0007669"/>
    <property type="project" value="TreeGrafter"/>
</dbReference>
<dbReference type="InterPro" id="IPR039657">
    <property type="entry name" value="Dimethylallyltransferase"/>
</dbReference>
<dbReference type="Proteomes" id="UP000178046">
    <property type="component" value="Unassembled WGS sequence"/>
</dbReference>
<reference evidence="5 6" key="1">
    <citation type="journal article" date="2016" name="Nat. Commun.">
        <title>Thousands of microbial genomes shed light on interconnected biogeochemical processes in an aquifer system.</title>
        <authorList>
            <person name="Anantharaman K."/>
            <person name="Brown C.T."/>
            <person name="Hug L.A."/>
            <person name="Sharon I."/>
            <person name="Castelle C.J."/>
            <person name="Probst A.J."/>
            <person name="Thomas B.C."/>
            <person name="Singh A."/>
            <person name="Wilkins M.J."/>
            <person name="Karaoz U."/>
            <person name="Brodie E.L."/>
            <person name="Williams K.H."/>
            <person name="Hubbard S.S."/>
            <person name="Banfield J.F."/>
        </authorList>
    </citation>
    <scope>NUCLEOTIDE SEQUENCE [LARGE SCALE GENOMIC DNA]</scope>
</reference>
<protein>
    <recommendedName>
        <fullName evidence="7">tRNA dimethylallyltransferase</fullName>
    </recommendedName>
</protein>
<accession>A0A1F5X4G8</accession>
<keyword evidence="3" id="KW-0547">Nucleotide-binding</keyword>
<evidence type="ECO:0000256" key="2">
    <source>
        <dbReference type="ARBA" id="ARBA00022679"/>
    </source>
</evidence>
<dbReference type="GO" id="GO:0005524">
    <property type="term" value="F:ATP binding"/>
    <property type="evidence" value="ECO:0007669"/>
    <property type="project" value="UniProtKB-KW"/>
</dbReference>
<keyword evidence="2" id="KW-0808">Transferase</keyword>
<dbReference type="InterPro" id="IPR027417">
    <property type="entry name" value="P-loop_NTPase"/>
</dbReference>
<dbReference type="PANTHER" id="PTHR11088">
    <property type="entry name" value="TRNA DIMETHYLALLYLTRANSFERASE"/>
    <property type="match status" value="1"/>
</dbReference>
<dbReference type="Gene3D" id="1.10.287.890">
    <property type="entry name" value="Crystal structure of tRNA isopentenylpyrophosphate transferase (bh2366) domain"/>
    <property type="match status" value="1"/>
</dbReference>
<dbReference type="EMBL" id="MFIA01000017">
    <property type="protein sequence ID" value="OGF82782.1"/>
    <property type="molecule type" value="Genomic_DNA"/>
</dbReference>
<dbReference type="SUPFAM" id="SSF52540">
    <property type="entry name" value="P-loop containing nucleoside triphosphate hydrolases"/>
    <property type="match status" value="1"/>
</dbReference>
<gene>
    <name evidence="5" type="ORF">A2924_04145</name>
</gene>